<evidence type="ECO:0000256" key="3">
    <source>
        <dbReference type="SAM" id="SignalP"/>
    </source>
</evidence>
<dbReference type="SMART" id="SM00327">
    <property type="entry name" value="VWA"/>
    <property type="match status" value="1"/>
</dbReference>
<comment type="caution">
    <text evidence="5">The sequence shown here is derived from an EMBL/GenBank/DDBJ whole genome shotgun (WGS) entry which is preliminary data.</text>
</comment>
<evidence type="ECO:0000256" key="1">
    <source>
        <dbReference type="SAM" id="MobiDB-lite"/>
    </source>
</evidence>
<dbReference type="Pfam" id="PF00092">
    <property type="entry name" value="VWA"/>
    <property type="match status" value="1"/>
</dbReference>
<dbReference type="SUPFAM" id="SSF53300">
    <property type="entry name" value="vWA-like"/>
    <property type="match status" value="1"/>
</dbReference>
<dbReference type="InterPro" id="IPR002035">
    <property type="entry name" value="VWF_A"/>
</dbReference>
<dbReference type="InterPro" id="IPR051266">
    <property type="entry name" value="CLCR"/>
</dbReference>
<dbReference type="Pfam" id="PF08434">
    <property type="entry name" value="CLCA"/>
    <property type="match status" value="1"/>
</dbReference>
<gene>
    <name evidence="5" type="ORF">V5799_021260</name>
</gene>
<evidence type="ECO:0000259" key="4">
    <source>
        <dbReference type="PROSITE" id="PS50234"/>
    </source>
</evidence>
<dbReference type="InterPro" id="IPR013642">
    <property type="entry name" value="CLCA_N"/>
</dbReference>
<sequence>MLFAFIGCGMWLIPVLLALSVSGPPAHGLRMNKDTGAYEDVVVAIHRYVEPDERIIENIKALFRSASALMHRATCGLVHFGSVTISVPDTWPARPQAAGTAASLFPVAAVRVAAANPRYGDTPYTVQPRGCGESGEYIHLTARFLADMNGSIAEEYGDPAFQLVHEWAHFRYGVFDEYGYPESSRYPSLYCESGMVRASTCSQQLKFSAFTESGERCRIYKGCRVSSKCKTRFSPKGGDPVTSSIMFMPHVEGKLKFCDKTRHNAFAPNKHNHLCNRKPTWEVISGNQDFINLPRGDLTRNIEMTFHEVQNKDGVLGEIVFALDVSSSMGNANRIVHLRAAATHFIEVLVPDGLKVGLVTFSTSAADAFPLAPLRRRERERLVEIVKRLGPGGSTCIGCALRTALEMLTANNRRADGSVIILMTDGNENHAPTMADVMDELVSAGVLVNTIAFGMKADRKLEELALRTGGKPFALRDGQSNVATALESAFLDSTITLLDYAQRPVVVFDGAAKVGNESRFPILIDADLGNRTTITVTSDRASAVKAELRYPDGKPFSDCLKLGPEVVGSSLTYKIPGIATPGTWTLVVSRSGGSSEVDVHVRATSFASDPKGEPVMVRAFLKRTEVSRAADAVVYAEVTKGSRFVLHARVTATVIRPQEPHEVQVKLLDDGLGSDVTADDGIYSGYFTQFGGVGRYSVSARVVSADDSIIVSGRMASGGLPARQSSGTCRAVEAAASRLELRASQFLGDLISNFESAPKITAILDDEDDNDAGGASRGGRNFPPGAAGSRQWRQVYLPNALLYSYGRKGHSLPHFYVAAVVWNADGLNSSLSNVARITFERPPTIAELSAAASVRETVIVIIVAMLAFSVAFFLMMRMILRRNNREREIY</sequence>
<feature type="transmembrane region" description="Helical" evidence="2">
    <location>
        <begin position="858"/>
        <end position="880"/>
    </location>
</feature>
<organism evidence="5 6">
    <name type="scientific">Amblyomma americanum</name>
    <name type="common">Lone star tick</name>
    <dbReference type="NCBI Taxonomy" id="6943"/>
    <lineage>
        <taxon>Eukaryota</taxon>
        <taxon>Metazoa</taxon>
        <taxon>Ecdysozoa</taxon>
        <taxon>Arthropoda</taxon>
        <taxon>Chelicerata</taxon>
        <taxon>Arachnida</taxon>
        <taxon>Acari</taxon>
        <taxon>Parasitiformes</taxon>
        <taxon>Ixodida</taxon>
        <taxon>Ixodoidea</taxon>
        <taxon>Ixodidae</taxon>
        <taxon>Amblyomminae</taxon>
        <taxon>Amblyomma</taxon>
    </lineage>
</organism>
<keyword evidence="3" id="KW-0732">Signal</keyword>
<dbReference type="CDD" id="cd00198">
    <property type="entry name" value="vWFA"/>
    <property type="match status" value="1"/>
</dbReference>
<protein>
    <recommendedName>
        <fullName evidence="4">VWFA domain-containing protein</fullName>
    </recommendedName>
</protein>
<dbReference type="Proteomes" id="UP001321473">
    <property type="component" value="Unassembled WGS sequence"/>
</dbReference>
<dbReference type="NCBIfam" id="NF041940">
    <property type="entry name" value="choice_anch_X"/>
    <property type="match status" value="1"/>
</dbReference>
<accession>A0AAQ4FNP8</accession>
<evidence type="ECO:0000256" key="2">
    <source>
        <dbReference type="SAM" id="Phobius"/>
    </source>
</evidence>
<feature type="signal peptide" evidence="3">
    <location>
        <begin position="1"/>
        <end position="18"/>
    </location>
</feature>
<evidence type="ECO:0000313" key="6">
    <source>
        <dbReference type="Proteomes" id="UP001321473"/>
    </source>
</evidence>
<feature type="region of interest" description="Disordered" evidence="1">
    <location>
        <begin position="766"/>
        <end position="786"/>
    </location>
</feature>
<keyword evidence="2" id="KW-1133">Transmembrane helix</keyword>
<keyword evidence="6" id="KW-1185">Reference proteome</keyword>
<evidence type="ECO:0000313" key="5">
    <source>
        <dbReference type="EMBL" id="KAK8788967.1"/>
    </source>
</evidence>
<feature type="domain" description="VWFA" evidence="4">
    <location>
        <begin position="318"/>
        <end position="494"/>
    </location>
</feature>
<dbReference type="PANTHER" id="PTHR10579">
    <property type="entry name" value="CALCIUM-ACTIVATED CHLORIDE CHANNEL REGULATOR"/>
    <property type="match status" value="1"/>
</dbReference>
<name>A0AAQ4FNP8_AMBAM</name>
<dbReference type="InterPro" id="IPR036465">
    <property type="entry name" value="vWFA_dom_sf"/>
</dbReference>
<keyword evidence="2" id="KW-0812">Transmembrane</keyword>
<dbReference type="GO" id="GO:0032991">
    <property type="term" value="C:protein-containing complex"/>
    <property type="evidence" value="ECO:0007669"/>
    <property type="project" value="UniProtKB-ARBA"/>
</dbReference>
<proteinExistence type="predicted"/>
<dbReference type="EMBL" id="JARKHS020000295">
    <property type="protein sequence ID" value="KAK8788967.1"/>
    <property type="molecule type" value="Genomic_DNA"/>
</dbReference>
<reference evidence="5 6" key="1">
    <citation type="journal article" date="2023" name="Arcadia Sci">
        <title>De novo assembly of a long-read Amblyomma americanum tick genome.</title>
        <authorList>
            <person name="Chou S."/>
            <person name="Poskanzer K.E."/>
            <person name="Rollins M."/>
            <person name="Thuy-Boun P.S."/>
        </authorList>
    </citation>
    <scope>NUCLEOTIDE SEQUENCE [LARGE SCALE GENOMIC DNA]</scope>
    <source>
        <strain evidence="5">F_SG_1</strain>
        <tissue evidence="5">Salivary glands</tissue>
    </source>
</reference>
<dbReference type="PROSITE" id="PS50234">
    <property type="entry name" value="VWFA"/>
    <property type="match status" value="1"/>
</dbReference>
<dbReference type="Gene3D" id="3.40.50.410">
    <property type="entry name" value="von Willebrand factor, type A domain"/>
    <property type="match status" value="1"/>
</dbReference>
<keyword evidence="2" id="KW-0472">Membrane</keyword>
<feature type="chain" id="PRO_5042996372" description="VWFA domain-containing protein" evidence="3">
    <location>
        <begin position="19"/>
        <end position="890"/>
    </location>
</feature>
<dbReference type="AlphaFoldDB" id="A0AAQ4FNP8"/>
<dbReference type="PANTHER" id="PTHR10579:SF177">
    <property type="entry name" value="CALCIUM-ACTIVATED CHLORIDE CHANNEL REGULATOR 4-LIKE PROTEIN"/>
    <property type="match status" value="1"/>
</dbReference>